<accession>A0A364NJS5</accession>
<keyword evidence="1" id="KW-0560">Oxidoreductase</keyword>
<comment type="caution">
    <text evidence="2">The sequence shown here is derived from an EMBL/GenBank/DDBJ whole genome shotgun (WGS) entry which is preliminary data.</text>
</comment>
<evidence type="ECO:0000256" key="1">
    <source>
        <dbReference type="ARBA" id="ARBA00023002"/>
    </source>
</evidence>
<reference evidence="2 3" key="1">
    <citation type="submission" date="2018-06" db="EMBL/GenBank/DDBJ databases">
        <title>Nitrincola tibetense sp. nov., isolated from Lake XuguoCo on Tibetan Plateau.</title>
        <authorList>
            <person name="Xing P."/>
        </authorList>
    </citation>
    <scope>NUCLEOTIDE SEQUENCE [LARGE SCALE GENOMIC DNA]</scope>
    <source>
        <strain evidence="3">xg18</strain>
    </source>
</reference>
<evidence type="ECO:0000313" key="2">
    <source>
        <dbReference type="EMBL" id="RAU17368.1"/>
    </source>
</evidence>
<gene>
    <name evidence="2" type="ORF">DN062_13165</name>
</gene>
<evidence type="ECO:0000313" key="3">
    <source>
        <dbReference type="Proteomes" id="UP000250744"/>
    </source>
</evidence>
<dbReference type="OrthoDB" id="6659650at2"/>
<dbReference type="SUPFAM" id="SSF53720">
    <property type="entry name" value="ALDH-like"/>
    <property type="match status" value="1"/>
</dbReference>
<dbReference type="EMBL" id="QKRX01000010">
    <property type="protein sequence ID" value="RAU17368.1"/>
    <property type="molecule type" value="Genomic_DNA"/>
</dbReference>
<proteinExistence type="predicted"/>
<dbReference type="RefSeq" id="WP_112159772.1">
    <property type="nucleotide sequence ID" value="NZ_QKRX01000010.1"/>
</dbReference>
<dbReference type="Proteomes" id="UP000250744">
    <property type="component" value="Unassembled WGS sequence"/>
</dbReference>
<dbReference type="Gene3D" id="3.40.605.10">
    <property type="entry name" value="Aldehyde Dehydrogenase, Chain A, domain 1"/>
    <property type="match status" value="1"/>
</dbReference>
<organism evidence="2 3">
    <name type="scientific">Nitrincola tibetensis</name>
    <dbReference type="NCBI Taxonomy" id="2219697"/>
    <lineage>
        <taxon>Bacteria</taxon>
        <taxon>Pseudomonadati</taxon>
        <taxon>Pseudomonadota</taxon>
        <taxon>Gammaproteobacteria</taxon>
        <taxon>Oceanospirillales</taxon>
        <taxon>Oceanospirillaceae</taxon>
        <taxon>Nitrincola</taxon>
    </lineage>
</organism>
<dbReference type="InterPro" id="IPR016162">
    <property type="entry name" value="Ald_DH_N"/>
</dbReference>
<dbReference type="GO" id="GO:0016491">
    <property type="term" value="F:oxidoreductase activity"/>
    <property type="evidence" value="ECO:0007669"/>
    <property type="project" value="UniProtKB-KW"/>
</dbReference>
<sequence length="233" mass="25235">MASLSDNRIANALSAWDAWNHQGFIKRSERLQKIHTQIPQANDVRSVGLLKHLLEQAATLEQIITLPGPTGESNELYLNGRGICLVSADQTSTYTAFLGQTFAALVAGNAVLLHWPEEQAWCEQLARLLHQAGVPEAILQAVSDLSLNQALGLDHLAVIACVLPMNRVIEINALIAKRAGLLVQMVAETDPVQCTHLLQPDHLSRFVTERTRTINTTAVGGNATLLELGSSAV</sequence>
<protein>
    <submittedName>
        <fullName evidence="2">Delta-1-pyrroline-5-carboxylate dehydrogenase</fullName>
    </submittedName>
</protein>
<dbReference type="AlphaFoldDB" id="A0A364NJS5"/>
<keyword evidence="3" id="KW-1185">Reference proteome</keyword>
<name>A0A364NJS5_9GAMM</name>
<dbReference type="InterPro" id="IPR016161">
    <property type="entry name" value="Ald_DH/histidinol_DH"/>
</dbReference>